<sequence>MSEQKIKWGIIGCGDVAEVKSGPAFQKAENSELTAVMRRDAEKVKDFANRHKVVNWYTDAVELLKNEAINAIYVATPPSTHLQYALDALKAGKNVYIEKPMVLNSTEAEKLCEAVENASSKVTVAHYRRCLPAFLKVKELIASNSIGTISLAEIQIFQPKNTEMIAKSDTNWRVNPSISGGGYFHDIAPHQIDLMCYYFGEVKIAEGFTVAQNNESNNLVNGIINFENGVQFKGTWNFNAPVKMQKDNCTIVGSKGTISFSFYGEEVVTVIDGKQEIHQFTNPIHVQQPMIEKTVAYFLGNESNPCSVEEGLMVTEIMDKFCGK</sequence>
<dbReference type="OrthoDB" id="9795543at2"/>
<dbReference type="Gene3D" id="3.40.50.720">
    <property type="entry name" value="NAD(P)-binding Rossmann-like Domain"/>
    <property type="match status" value="1"/>
</dbReference>
<reference evidence="3 4" key="1">
    <citation type="submission" date="2017-06" db="EMBL/GenBank/DDBJ databases">
        <authorList>
            <person name="Kim H.J."/>
            <person name="Triplett B.A."/>
        </authorList>
    </citation>
    <scope>NUCLEOTIDE SEQUENCE [LARGE SCALE GENOMIC DNA]</scope>
    <source>
        <strain evidence="3 4">DSM 29150</strain>
    </source>
</reference>
<dbReference type="InterPro" id="IPR000683">
    <property type="entry name" value="Gfo/Idh/MocA-like_OxRdtase_N"/>
</dbReference>
<dbReference type="InterPro" id="IPR055170">
    <property type="entry name" value="GFO_IDH_MocA-like_dom"/>
</dbReference>
<dbReference type="AlphaFoldDB" id="A0A238Z2T6"/>
<dbReference type="InterPro" id="IPR036291">
    <property type="entry name" value="NAD(P)-bd_dom_sf"/>
</dbReference>
<protein>
    <submittedName>
        <fullName evidence="3">Predicted dehydrogenase</fullName>
    </submittedName>
</protein>
<dbReference type="RefSeq" id="WP_089382868.1">
    <property type="nucleotide sequence ID" value="NZ_FZNT01000012.1"/>
</dbReference>
<evidence type="ECO:0000313" key="4">
    <source>
        <dbReference type="Proteomes" id="UP000198384"/>
    </source>
</evidence>
<dbReference type="SUPFAM" id="SSF51735">
    <property type="entry name" value="NAD(P)-binding Rossmann-fold domains"/>
    <property type="match status" value="1"/>
</dbReference>
<dbReference type="InterPro" id="IPR052515">
    <property type="entry name" value="Gfo/Idh/MocA_Oxidoreductase"/>
</dbReference>
<evidence type="ECO:0000259" key="2">
    <source>
        <dbReference type="Pfam" id="PF22725"/>
    </source>
</evidence>
<evidence type="ECO:0000313" key="3">
    <source>
        <dbReference type="EMBL" id="SNR77179.1"/>
    </source>
</evidence>
<feature type="domain" description="GFO/IDH/MocA-like oxidoreductase" evidence="2">
    <location>
        <begin position="134"/>
        <end position="258"/>
    </location>
</feature>
<dbReference type="PANTHER" id="PTHR43249:SF1">
    <property type="entry name" value="D-GLUCOSIDE 3-DEHYDROGENASE"/>
    <property type="match status" value="1"/>
</dbReference>
<proteinExistence type="predicted"/>
<dbReference type="Pfam" id="PF01408">
    <property type="entry name" value="GFO_IDH_MocA"/>
    <property type="match status" value="1"/>
</dbReference>
<evidence type="ECO:0000259" key="1">
    <source>
        <dbReference type="Pfam" id="PF01408"/>
    </source>
</evidence>
<dbReference type="SUPFAM" id="SSF55347">
    <property type="entry name" value="Glyceraldehyde-3-phosphate dehydrogenase-like, C-terminal domain"/>
    <property type="match status" value="1"/>
</dbReference>
<feature type="domain" description="Gfo/Idh/MocA-like oxidoreductase N-terminal" evidence="1">
    <location>
        <begin position="6"/>
        <end position="126"/>
    </location>
</feature>
<dbReference type="EMBL" id="FZNT01000012">
    <property type="protein sequence ID" value="SNR77179.1"/>
    <property type="molecule type" value="Genomic_DNA"/>
</dbReference>
<keyword evidence="4" id="KW-1185">Reference proteome</keyword>
<dbReference type="Pfam" id="PF22725">
    <property type="entry name" value="GFO_IDH_MocA_C3"/>
    <property type="match status" value="1"/>
</dbReference>
<dbReference type="Gene3D" id="3.30.360.10">
    <property type="entry name" value="Dihydrodipicolinate Reductase, domain 2"/>
    <property type="match status" value="1"/>
</dbReference>
<dbReference type="GO" id="GO:0000166">
    <property type="term" value="F:nucleotide binding"/>
    <property type="evidence" value="ECO:0007669"/>
    <property type="project" value="InterPro"/>
</dbReference>
<gene>
    <name evidence="3" type="ORF">SAMN06265371_11222</name>
</gene>
<accession>A0A238Z2T6</accession>
<dbReference type="Proteomes" id="UP000198384">
    <property type="component" value="Unassembled WGS sequence"/>
</dbReference>
<name>A0A238Z2T6_9FLAO</name>
<organism evidence="3 4">
    <name type="scientific">Lutibacter agarilyticus</name>
    <dbReference type="NCBI Taxonomy" id="1109740"/>
    <lineage>
        <taxon>Bacteria</taxon>
        <taxon>Pseudomonadati</taxon>
        <taxon>Bacteroidota</taxon>
        <taxon>Flavobacteriia</taxon>
        <taxon>Flavobacteriales</taxon>
        <taxon>Flavobacteriaceae</taxon>
        <taxon>Lutibacter</taxon>
    </lineage>
</organism>
<dbReference type="PANTHER" id="PTHR43249">
    <property type="entry name" value="UDP-N-ACETYL-2-AMINO-2-DEOXY-D-GLUCURONATE OXIDASE"/>
    <property type="match status" value="1"/>
</dbReference>